<dbReference type="InterPro" id="IPR050037">
    <property type="entry name" value="CPn0927-like928-like"/>
</dbReference>
<keyword evidence="1" id="KW-0472">Membrane</keyword>
<accession>A0A0F7WU28</accession>
<dbReference type="InterPro" id="IPR008536">
    <property type="entry name" value="DUF818"/>
</dbReference>
<dbReference type="Pfam" id="PF05677">
    <property type="entry name" value="DUF818"/>
    <property type="match status" value="1"/>
</dbReference>
<protein>
    <submittedName>
        <fullName evidence="2">CHLPS 43 kDa protein homolog_2</fullName>
    </submittedName>
</protein>
<keyword evidence="1" id="KW-1133">Transmembrane helix</keyword>
<proteinExistence type="predicted"/>
<name>A0A0F7WU28_CHLPN</name>
<dbReference type="PANTHER" id="PTHR12277">
    <property type="entry name" value="ALPHA/BETA HYDROLASE DOMAIN-CONTAINING PROTEIN"/>
    <property type="match status" value="1"/>
</dbReference>
<dbReference type="SUPFAM" id="SSF53474">
    <property type="entry name" value="alpha/beta-Hydrolases"/>
    <property type="match status" value="1"/>
</dbReference>
<dbReference type="AlphaFoldDB" id="A0A0F7WU28"/>
<dbReference type="EMBL" id="LN847058">
    <property type="protein sequence ID" value="CRI43061.1"/>
    <property type="molecule type" value="Genomic_DNA"/>
</dbReference>
<dbReference type="PANTHER" id="PTHR12277:SF81">
    <property type="entry name" value="PROTEIN ABHD13"/>
    <property type="match status" value="1"/>
</dbReference>
<evidence type="ECO:0000256" key="1">
    <source>
        <dbReference type="SAM" id="Phobius"/>
    </source>
</evidence>
<dbReference type="InterPro" id="IPR029058">
    <property type="entry name" value="AB_hydrolase_fold"/>
</dbReference>
<organism evidence="2">
    <name type="scientific">Chlamydia pneumoniae</name>
    <name type="common">Chlamydophila pneumoniae</name>
    <dbReference type="NCBI Taxonomy" id="83558"/>
    <lineage>
        <taxon>Bacteria</taxon>
        <taxon>Pseudomonadati</taxon>
        <taxon>Chlamydiota</taxon>
        <taxon>Chlamydiia</taxon>
        <taxon>Chlamydiales</taxon>
        <taxon>Chlamydiaceae</taxon>
        <taxon>Chlamydia/Chlamydophila group</taxon>
        <taxon>Chlamydia</taxon>
    </lineage>
</organism>
<keyword evidence="1" id="KW-0812">Transmembrane</keyword>
<reference evidence="2" key="1">
    <citation type="submission" date="2015-05" db="EMBL/GenBank/DDBJ databases">
        <authorList>
            <person name="Rattei Thomas"/>
        </authorList>
    </citation>
    <scope>NUCLEOTIDE SEQUENCE</scope>
    <source>
        <strain evidence="2">DC9</strain>
    </source>
</reference>
<gene>
    <name evidence="2" type="ORF">BN1224_DC9_CC_00620</name>
</gene>
<feature type="transmembrane region" description="Helical" evidence="1">
    <location>
        <begin position="48"/>
        <end position="74"/>
    </location>
</feature>
<dbReference type="Gene3D" id="3.40.50.1820">
    <property type="entry name" value="alpha/beta hydrolase"/>
    <property type="match status" value="1"/>
</dbReference>
<dbReference type="NCBIfam" id="NF042907">
    <property type="entry name" value="CPn0927_CPn0928"/>
    <property type="match status" value="1"/>
</dbReference>
<sequence>MIPSPTPINFRDDTILETDPKPSLIMFSSKKTEIASERRKAHPTLFKVLGTIWNIVKFIISIILFLPLALLWVLKKTCQFFILPSSIISQSMSKTAVAIRRMTFLSHIKQLLSLKEISAADRVVIQYDDLVVDSLAIKIPHALPHRWILYSQGNSGLMENLFDRGDSSLHQLAKATGSNLLVFNYPGIMSSKGEVKRENLIKSYQACVRYLRDEETGPKANQIIAFGYSLGTSVQAAALDREVTDGSDGTSWIVVKDRGPRSLADVANQICKPIASAIIKLVGWNIDSVKPSERLRCPEIFIYNSNHDQELISDGLFERENCVATPFLELPEVKTSGTKIPIPERDLLHLNPLSPNVVDRLAAVISNYLDSENRKSQQPD</sequence>
<evidence type="ECO:0000313" key="2">
    <source>
        <dbReference type="EMBL" id="CRI43061.1"/>
    </source>
</evidence>